<sequence length="243" mass="27015">MKTIFTACLSLLFYINAAAQSNFYKISAGGGFGLTQSFADLKKHSFGLAGYGLVDYYFTPFISAGIEGQMGEINGGNRKTDPNHREFINSYKAFTINGKIALGALIDYQKGEFSNSIKGLYIGTGFGLVMNDVNRVRKEPVDPDLPVTDPPAPDKIWPGKEKSTNLLFPLNVGINFYFPDRSGYTRYILNFNYQSNLTIGEGLDGYDESSRSFKNGMPDVYTYFSVGLRYQFGSIGLFHKTIF</sequence>
<proteinExistence type="predicted"/>
<protein>
    <recommendedName>
        <fullName evidence="4">Outer membrane protein beta-barrel domain-containing protein</fullName>
    </recommendedName>
</protein>
<organism evidence="2 3">
    <name type="scientific">Pedobacter steynii</name>
    <dbReference type="NCBI Taxonomy" id="430522"/>
    <lineage>
        <taxon>Bacteria</taxon>
        <taxon>Pseudomonadati</taxon>
        <taxon>Bacteroidota</taxon>
        <taxon>Sphingobacteriia</taxon>
        <taxon>Sphingobacteriales</taxon>
        <taxon>Sphingobacteriaceae</taxon>
        <taxon>Pedobacter</taxon>
    </lineage>
</organism>
<feature type="chain" id="PRO_5010165282" description="Outer membrane protein beta-barrel domain-containing protein" evidence="1">
    <location>
        <begin position="20"/>
        <end position="243"/>
    </location>
</feature>
<evidence type="ECO:0000256" key="1">
    <source>
        <dbReference type="SAM" id="SignalP"/>
    </source>
</evidence>
<reference evidence="3" key="1">
    <citation type="submission" date="2016-10" db="EMBL/GenBank/DDBJ databases">
        <authorList>
            <person name="Varghese N."/>
            <person name="Submissions S."/>
        </authorList>
    </citation>
    <scope>NUCLEOTIDE SEQUENCE [LARGE SCALE GENOMIC DNA]</scope>
    <source>
        <strain evidence="3">DSM 19110</strain>
    </source>
</reference>
<dbReference type="Proteomes" id="UP000183200">
    <property type="component" value="Unassembled WGS sequence"/>
</dbReference>
<keyword evidence="3" id="KW-1185">Reference proteome</keyword>
<evidence type="ECO:0000313" key="3">
    <source>
        <dbReference type="Proteomes" id="UP000183200"/>
    </source>
</evidence>
<dbReference type="RefSeq" id="WP_074611521.1">
    <property type="nucleotide sequence ID" value="NZ_FNGY01000009.1"/>
</dbReference>
<keyword evidence="1" id="KW-0732">Signal</keyword>
<dbReference type="OrthoDB" id="648040at2"/>
<feature type="signal peptide" evidence="1">
    <location>
        <begin position="1"/>
        <end position="19"/>
    </location>
</feature>
<dbReference type="EMBL" id="FNGY01000009">
    <property type="protein sequence ID" value="SDN82455.1"/>
    <property type="molecule type" value="Genomic_DNA"/>
</dbReference>
<evidence type="ECO:0000313" key="2">
    <source>
        <dbReference type="EMBL" id="SDN82455.1"/>
    </source>
</evidence>
<gene>
    <name evidence="2" type="ORF">SAMN05421820_109303</name>
</gene>
<accession>A0A1H0EJF0</accession>
<name>A0A1H0EJF0_9SPHI</name>
<evidence type="ECO:0008006" key="4">
    <source>
        <dbReference type="Google" id="ProtNLM"/>
    </source>
</evidence>
<dbReference type="AlphaFoldDB" id="A0A1H0EJF0"/>